<evidence type="ECO:0000256" key="6">
    <source>
        <dbReference type="ARBA" id="ARBA00022777"/>
    </source>
</evidence>
<sequence>MTEERKMIDSKHPDAQGRFFSDVDVEFLIHELKDPIAVIETAVRMLLEKTDKYGPLTGRQQKTLDRALRNSKKARSLLADLLEVGRSDACCFQSCHFNALDTVNAVLMETLESVDAGLWENLGGAASPSEREALLAGGGIRIACSDSAGQAQLCQDLAKFRQIVGNLIKNAFQHRRQCIEIGMDCVEDRLLVEVVDDGPGVEKENREFIFMRYTRMKPCTMLSRTGHGLGLAGARILARRMGGDITVKCDRGPGAVFRLTLPLVFEQPEELSEQGI</sequence>
<evidence type="ECO:0000256" key="7">
    <source>
        <dbReference type="ARBA" id="ARBA00022840"/>
    </source>
</evidence>
<evidence type="ECO:0000259" key="9">
    <source>
        <dbReference type="PROSITE" id="PS50109"/>
    </source>
</evidence>
<accession>A0A5K7Z2H3</accession>
<protein>
    <recommendedName>
        <fullName evidence="2">histidine kinase</fullName>
        <ecNumber evidence="2">2.7.13.3</ecNumber>
    </recommendedName>
</protein>
<evidence type="ECO:0000313" key="10">
    <source>
        <dbReference type="EMBL" id="BBO74850.1"/>
    </source>
</evidence>
<dbReference type="RefSeq" id="WP_155303827.1">
    <property type="nucleotide sequence ID" value="NZ_AP021875.1"/>
</dbReference>
<dbReference type="SUPFAM" id="SSF47384">
    <property type="entry name" value="Homodimeric domain of signal transducing histidine kinase"/>
    <property type="match status" value="1"/>
</dbReference>
<dbReference type="GO" id="GO:0007234">
    <property type="term" value="P:osmosensory signaling via phosphorelay pathway"/>
    <property type="evidence" value="ECO:0007669"/>
    <property type="project" value="TreeGrafter"/>
</dbReference>
<dbReference type="InterPro" id="IPR003661">
    <property type="entry name" value="HisK_dim/P_dom"/>
</dbReference>
<dbReference type="Pfam" id="PF00512">
    <property type="entry name" value="HisKA"/>
    <property type="match status" value="1"/>
</dbReference>
<dbReference type="Gene3D" id="1.10.287.130">
    <property type="match status" value="1"/>
</dbReference>
<dbReference type="SUPFAM" id="SSF55874">
    <property type="entry name" value="ATPase domain of HSP90 chaperone/DNA topoisomerase II/histidine kinase"/>
    <property type="match status" value="1"/>
</dbReference>
<dbReference type="PANTHER" id="PTHR42878:SF7">
    <property type="entry name" value="SENSOR HISTIDINE KINASE GLRK"/>
    <property type="match status" value="1"/>
</dbReference>
<dbReference type="PANTHER" id="PTHR42878">
    <property type="entry name" value="TWO-COMPONENT HISTIDINE KINASE"/>
    <property type="match status" value="1"/>
</dbReference>
<dbReference type="GO" id="GO:0000156">
    <property type="term" value="F:phosphorelay response regulator activity"/>
    <property type="evidence" value="ECO:0007669"/>
    <property type="project" value="TreeGrafter"/>
</dbReference>
<gene>
    <name evidence="10" type="ORF">DSCW_22670</name>
</gene>
<dbReference type="OrthoDB" id="5419908at2"/>
<dbReference type="PRINTS" id="PR00344">
    <property type="entry name" value="BCTRLSENSOR"/>
</dbReference>
<name>A0A5K7Z2H3_9BACT</name>
<dbReference type="InterPro" id="IPR005467">
    <property type="entry name" value="His_kinase_dom"/>
</dbReference>
<evidence type="ECO:0000256" key="5">
    <source>
        <dbReference type="ARBA" id="ARBA00022741"/>
    </source>
</evidence>
<dbReference type="GO" id="GO:0030295">
    <property type="term" value="F:protein kinase activator activity"/>
    <property type="evidence" value="ECO:0007669"/>
    <property type="project" value="TreeGrafter"/>
</dbReference>
<dbReference type="InterPro" id="IPR050351">
    <property type="entry name" value="BphY/WalK/GraS-like"/>
</dbReference>
<dbReference type="Proteomes" id="UP000427769">
    <property type="component" value="Chromosome"/>
</dbReference>
<keyword evidence="7" id="KW-0067">ATP-binding</keyword>
<keyword evidence="6" id="KW-0418">Kinase</keyword>
<comment type="catalytic activity">
    <reaction evidence="1">
        <text>ATP + protein L-histidine = ADP + protein N-phospho-L-histidine.</text>
        <dbReference type="EC" id="2.7.13.3"/>
    </reaction>
</comment>
<dbReference type="Gene3D" id="3.30.565.10">
    <property type="entry name" value="Histidine kinase-like ATPase, C-terminal domain"/>
    <property type="match status" value="1"/>
</dbReference>
<keyword evidence="5" id="KW-0547">Nucleotide-binding</keyword>
<dbReference type="AlphaFoldDB" id="A0A5K7Z2H3"/>
<dbReference type="InterPro" id="IPR003594">
    <property type="entry name" value="HATPase_dom"/>
</dbReference>
<dbReference type="CDD" id="cd00082">
    <property type="entry name" value="HisKA"/>
    <property type="match status" value="1"/>
</dbReference>
<keyword evidence="4" id="KW-0808">Transferase</keyword>
<dbReference type="InterPro" id="IPR004358">
    <property type="entry name" value="Sig_transdc_His_kin-like_C"/>
</dbReference>
<evidence type="ECO:0000256" key="4">
    <source>
        <dbReference type="ARBA" id="ARBA00022679"/>
    </source>
</evidence>
<keyword evidence="8" id="KW-0902">Two-component regulatory system</keyword>
<dbReference type="InterPro" id="IPR036890">
    <property type="entry name" value="HATPase_C_sf"/>
</dbReference>
<keyword evidence="11" id="KW-1185">Reference proteome</keyword>
<evidence type="ECO:0000313" key="11">
    <source>
        <dbReference type="Proteomes" id="UP000427769"/>
    </source>
</evidence>
<proteinExistence type="predicted"/>
<dbReference type="PROSITE" id="PS50109">
    <property type="entry name" value="HIS_KIN"/>
    <property type="match status" value="1"/>
</dbReference>
<dbReference type="Pfam" id="PF02518">
    <property type="entry name" value="HATPase_c"/>
    <property type="match status" value="1"/>
</dbReference>
<dbReference type="GO" id="GO:0005524">
    <property type="term" value="F:ATP binding"/>
    <property type="evidence" value="ECO:0007669"/>
    <property type="project" value="UniProtKB-KW"/>
</dbReference>
<feature type="domain" description="Histidine kinase" evidence="9">
    <location>
        <begin position="27"/>
        <end position="265"/>
    </location>
</feature>
<evidence type="ECO:0000256" key="2">
    <source>
        <dbReference type="ARBA" id="ARBA00012438"/>
    </source>
</evidence>
<keyword evidence="3" id="KW-0597">Phosphoprotein</keyword>
<evidence type="ECO:0000256" key="8">
    <source>
        <dbReference type="ARBA" id="ARBA00023012"/>
    </source>
</evidence>
<dbReference type="SMART" id="SM00387">
    <property type="entry name" value="HATPase_c"/>
    <property type="match status" value="1"/>
</dbReference>
<reference evidence="10 11" key="1">
    <citation type="submission" date="2019-11" db="EMBL/GenBank/DDBJ databases">
        <title>Comparative genomics of hydrocarbon-degrading Desulfosarcina strains.</title>
        <authorList>
            <person name="Watanabe M."/>
            <person name="Kojima H."/>
            <person name="Fukui M."/>
        </authorList>
    </citation>
    <scope>NUCLEOTIDE SEQUENCE [LARGE SCALE GENOMIC DNA]</scope>
    <source>
        <strain evidence="10 11">PP31</strain>
    </source>
</reference>
<dbReference type="EC" id="2.7.13.3" evidence="2"/>
<dbReference type="KEGG" id="dwd:DSCW_22670"/>
<organism evidence="10 11">
    <name type="scientific">Desulfosarcina widdelii</name>
    <dbReference type="NCBI Taxonomy" id="947919"/>
    <lineage>
        <taxon>Bacteria</taxon>
        <taxon>Pseudomonadati</taxon>
        <taxon>Thermodesulfobacteriota</taxon>
        <taxon>Desulfobacteria</taxon>
        <taxon>Desulfobacterales</taxon>
        <taxon>Desulfosarcinaceae</taxon>
        <taxon>Desulfosarcina</taxon>
    </lineage>
</organism>
<dbReference type="GO" id="GO:0000155">
    <property type="term" value="F:phosphorelay sensor kinase activity"/>
    <property type="evidence" value="ECO:0007669"/>
    <property type="project" value="InterPro"/>
</dbReference>
<dbReference type="SMART" id="SM00388">
    <property type="entry name" value="HisKA"/>
    <property type="match status" value="1"/>
</dbReference>
<dbReference type="InterPro" id="IPR036097">
    <property type="entry name" value="HisK_dim/P_sf"/>
</dbReference>
<evidence type="ECO:0000256" key="1">
    <source>
        <dbReference type="ARBA" id="ARBA00000085"/>
    </source>
</evidence>
<dbReference type="EMBL" id="AP021875">
    <property type="protein sequence ID" value="BBO74850.1"/>
    <property type="molecule type" value="Genomic_DNA"/>
</dbReference>
<evidence type="ECO:0000256" key="3">
    <source>
        <dbReference type="ARBA" id="ARBA00022553"/>
    </source>
</evidence>